<proteinExistence type="predicted"/>
<evidence type="ECO:0000313" key="2">
    <source>
        <dbReference type="EMBL" id="PWE52789.1"/>
    </source>
</evidence>
<accession>A0A2U2DHL1</accession>
<name>A0A2U2DHL1_9HYPH</name>
<keyword evidence="1" id="KW-0812">Transmembrane</keyword>
<comment type="caution">
    <text evidence="2">The sequence shown here is derived from an EMBL/GenBank/DDBJ whole genome shotgun (WGS) entry which is preliminary data.</text>
</comment>
<protein>
    <submittedName>
        <fullName evidence="2">Uncharacterized protein</fullName>
    </submittedName>
</protein>
<evidence type="ECO:0000256" key="1">
    <source>
        <dbReference type="SAM" id="Phobius"/>
    </source>
</evidence>
<reference evidence="2 3" key="1">
    <citation type="submission" date="2018-05" db="EMBL/GenBank/DDBJ databases">
        <title>The draft genome of strain NS-104.</title>
        <authorList>
            <person name="Hang P."/>
            <person name="Jiang J."/>
        </authorList>
    </citation>
    <scope>NUCLEOTIDE SEQUENCE [LARGE SCALE GENOMIC DNA]</scope>
    <source>
        <strain evidence="2 3">NS-104</strain>
    </source>
</reference>
<evidence type="ECO:0000313" key="3">
    <source>
        <dbReference type="Proteomes" id="UP000245252"/>
    </source>
</evidence>
<keyword evidence="1" id="KW-1133">Transmembrane helix</keyword>
<dbReference type="Proteomes" id="UP000245252">
    <property type="component" value="Unassembled WGS sequence"/>
</dbReference>
<dbReference type="RefSeq" id="WP_109461689.1">
    <property type="nucleotide sequence ID" value="NZ_QFBC01000020.1"/>
</dbReference>
<feature type="transmembrane region" description="Helical" evidence="1">
    <location>
        <begin position="53"/>
        <end position="70"/>
    </location>
</feature>
<organism evidence="2 3">
    <name type="scientific">Metarhizobium album</name>
    <dbReference type="NCBI Taxonomy" id="2182425"/>
    <lineage>
        <taxon>Bacteria</taxon>
        <taxon>Pseudomonadati</taxon>
        <taxon>Pseudomonadota</taxon>
        <taxon>Alphaproteobacteria</taxon>
        <taxon>Hyphomicrobiales</taxon>
        <taxon>Rhizobiaceae</taxon>
        <taxon>Metarhizobium</taxon>
    </lineage>
</organism>
<keyword evidence="1" id="KW-0472">Membrane</keyword>
<dbReference type="AlphaFoldDB" id="A0A2U2DHL1"/>
<sequence>MKPNGRGFWFLWGLLAGSLLAVFLGLGVAATVVDWNGKSSELETRLREWVSALGGWAAVAAAIPTVIFLAKENTDAGRRHRDLMKLSLRRERALAKRALALASKERQRADLIYNGSRIRAGDHEDVGVDKLVFIAQLEALHHAVSDRSFEWVETEIEAPEKITSNAISKSLNDRLAEYGAMDLKNRPIDYWPTITNYSGQVRAYMDWVIGAIAAYEKEADQMVE</sequence>
<gene>
    <name evidence="2" type="ORF">DEM27_28725</name>
</gene>
<keyword evidence="3" id="KW-1185">Reference proteome</keyword>
<dbReference type="EMBL" id="QFBC01000020">
    <property type="protein sequence ID" value="PWE52789.1"/>
    <property type="molecule type" value="Genomic_DNA"/>
</dbReference>